<dbReference type="Proteomes" id="UP001158049">
    <property type="component" value="Unassembled WGS sequence"/>
</dbReference>
<evidence type="ECO:0000259" key="3">
    <source>
        <dbReference type="PROSITE" id="PS50883"/>
    </source>
</evidence>
<dbReference type="SMART" id="SM00052">
    <property type="entry name" value="EAL"/>
    <property type="match status" value="1"/>
</dbReference>
<dbReference type="Pfam" id="PF00990">
    <property type="entry name" value="GGDEF"/>
    <property type="match status" value="1"/>
</dbReference>
<dbReference type="InterPro" id="IPR035919">
    <property type="entry name" value="EAL_sf"/>
</dbReference>
<dbReference type="Gene3D" id="3.20.20.450">
    <property type="entry name" value="EAL domain"/>
    <property type="match status" value="1"/>
</dbReference>
<dbReference type="Pfam" id="PF13426">
    <property type="entry name" value="PAS_9"/>
    <property type="match status" value="1"/>
</dbReference>
<dbReference type="Gene3D" id="3.30.450.20">
    <property type="entry name" value="PAS domain"/>
    <property type="match status" value="2"/>
</dbReference>
<dbReference type="InterPro" id="IPR029787">
    <property type="entry name" value="Nucleotide_cyclase"/>
</dbReference>
<dbReference type="PANTHER" id="PTHR44757:SF2">
    <property type="entry name" value="BIOFILM ARCHITECTURE MAINTENANCE PROTEIN MBAA"/>
    <property type="match status" value="1"/>
</dbReference>
<feature type="domain" description="PAS" evidence="1">
    <location>
        <begin position="16"/>
        <end position="63"/>
    </location>
</feature>
<evidence type="ECO:0000259" key="2">
    <source>
        <dbReference type="PROSITE" id="PS50113"/>
    </source>
</evidence>
<dbReference type="PROSITE" id="PS50887">
    <property type="entry name" value="GGDEF"/>
    <property type="match status" value="1"/>
</dbReference>
<dbReference type="InterPro" id="IPR001610">
    <property type="entry name" value="PAC"/>
</dbReference>
<dbReference type="InterPro" id="IPR043128">
    <property type="entry name" value="Rev_trsase/Diguanyl_cyclase"/>
</dbReference>
<dbReference type="Gene3D" id="3.30.70.270">
    <property type="match status" value="1"/>
</dbReference>
<dbReference type="InterPro" id="IPR000700">
    <property type="entry name" value="PAS-assoc_C"/>
</dbReference>
<dbReference type="Pfam" id="PF08448">
    <property type="entry name" value="PAS_4"/>
    <property type="match status" value="1"/>
</dbReference>
<dbReference type="PANTHER" id="PTHR44757">
    <property type="entry name" value="DIGUANYLATE CYCLASE DGCP"/>
    <property type="match status" value="1"/>
</dbReference>
<evidence type="ECO:0000313" key="5">
    <source>
        <dbReference type="EMBL" id="SMP81651.1"/>
    </source>
</evidence>
<dbReference type="SUPFAM" id="SSF55073">
    <property type="entry name" value="Nucleotide cyclase"/>
    <property type="match status" value="1"/>
</dbReference>
<dbReference type="PROSITE" id="PS50112">
    <property type="entry name" value="PAS"/>
    <property type="match status" value="2"/>
</dbReference>
<protein>
    <submittedName>
        <fullName evidence="5">PAS domain S-box-containing protein/diguanylate cyclase (GGDEF) domain-containing protein</fullName>
    </submittedName>
</protein>
<dbReference type="Pfam" id="PF00563">
    <property type="entry name" value="EAL"/>
    <property type="match status" value="1"/>
</dbReference>
<dbReference type="SMART" id="SM00267">
    <property type="entry name" value="GGDEF"/>
    <property type="match status" value="1"/>
</dbReference>
<dbReference type="InterPro" id="IPR035965">
    <property type="entry name" value="PAS-like_dom_sf"/>
</dbReference>
<dbReference type="InterPro" id="IPR052155">
    <property type="entry name" value="Biofilm_reg_signaling"/>
</dbReference>
<accession>A0ABY1QVJ2</accession>
<dbReference type="SUPFAM" id="SSF141868">
    <property type="entry name" value="EAL domain-like"/>
    <property type="match status" value="1"/>
</dbReference>
<organism evidence="5 6">
    <name type="scientific">Noviherbaspirillum suwonense</name>
    <dbReference type="NCBI Taxonomy" id="1224511"/>
    <lineage>
        <taxon>Bacteria</taxon>
        <taxon>Pseudomonadati</taxon>
        <taxon>Pseudomonadota</taxon>
        <taxon>Betaproteobacteria</taxon>
        <taxon>Burkholderiales</taxon>
        <taxon>Oxalobacteraceae</taxon>
        <taxon>Noviherbaspirillum</taxon>
    </lineage>
</organism>
<dbReference type="InterPro" id="IPR000160">
    <property type="entry name" value="GGDEF_dom"/>
</dbReference>
<dbReference type="EMBL" id="FXUL01000046">
    <property type="protein sequence ID" value="SMP81651.1"/>
    <property type="molecule type" value="Genomic_DNA"/>
</dbReference>
<comment type="caution">
    <text evidence="5">The sequence shown here is derived from an EMBL/GenBank/DDBJ whole genome shotgun (WGS) entry which is preliminary data.</text>
</comment>
<evidence type="ECO:0000259" key="1">
    <source>
        <dbReference type="PROSITE" id="PS50112"/>
    </source>
</evidence>
<proteinExistence type="predicted"/>
<evidence type="ECO:0000313" key="6">
    <source>
        <dbReference type="Proteomes" id="UP001158049"/>
    </source>
</evidence>
<feature type="domain" description="PAS" evidence="1">
    <location>
        <begin position="150"/>
        <end position="187"/>
    </location>
</feature>
<dbReference type="CDD" id="cd01949">
    <property type="entry name" value="GGDEF"/>
    <property type="match status" value="1"/>
</dbReference>
<dbReference type="NCBIfam" id="TIGR00254">
    <property type="entry name" value="GGDEF"/>
    <property type="match status" value="1"/>
</dbReference>
<dbReference type="InterPro" id="IPR013656">
    <property type="entry name" value="PAS_4"/>
</dbReference>
<gene>
    <name evidence="5" type="ORF">SAMN06295970_14611</name>
</gene>
<feature type="domain" description="PAC" evidence="2">
    <location>
        <begin position="94"/>
        <end position="146"/>
    </location>
</feature>
<dbReference type="SMART" id="SM00091">
    <property type="entry name" value="PAS"/>
    <property type="match status" value="2"/>
</dbReference>
<sequence>MEDSSQWPTSASDFGSEQQLRDVLDRLSATVFVGLLTVDGILTYANRAALEAVGAKLEDVLNKPFDATPWWIFSEISRKRLRDAIQSAASGVASRFEVPFRSAQGQVRTADFTLSPVFGRHSEVAYLIASARDITQRKLAEHALCVTQFAVDNASIAILQLAPDGRILYANNACLRMLGYRRDALLNLRIADIDPALSAAEWSERWKELKECDMLRFDSVYRHADRHEIPVDVSASHIAYDGEEYCFFHALDITERKAAERRIHHMTHYDSLTGLPNRTLLSEHLQQLLVRAQANRQPVSVMVIGLDRLRVVKEALGHARADEALRSAARRIVDCVRGAHMVARLSADEFAIAVVSDPVLPEALGRCVIESMALPILVEQQEIFISCNIGMAVYPQDGDSAEELLKSAITALGRSKRHGGNAIHVYSSSSESRNPGRLPMETALRSAWKRKELLVYYQPQLCLSTGKICGVEALLRWRHPEDGVVSLARYIPIAEETGLILPISEWVLHEACTQFCAWSREGLLAGRMAVNLSARQFRQEDLVSQMGRLLHDCEIDPAALELELTESMLVDDVELAMKTMSALKAIGIRLSLDDFGTGYSSLSYLKRFPIDTLKIDKSFVREIPTDPKSAAVADGIITLGHRLALGVLAEGVETAEQLSVLYDSGCDMVQGYLFCRPLPAEQLTTLLREPPTDFILHSAQCCKTVV</sequence>
<reference evidence="5 6" key="1">
    <citation type="submission" date="2017-05" db="EMBL/GenBank/DDBJ databases">
        <authorList>
            <person name="Varghese N."/>
            <person name="Submissions S."/>
        </authorList>
    </citation>
    <scope>NUCLEOTIDE SEQUENCE [LARGE SCALE GENOMIC DNA]</scope>
    <source>
        <strain evidence="5 6">DSM 26001</strain>
    </source>
</reference>
<dbReference type="NCBIfam" id="TIGR00229">
    <property type="entry name" value="sensory_box"/>
    <property type="match status" value="2"/>
</dbReference>
<dbReference type="InterPro" id="IPR000014">
    <property type="entry name" value="PAS"/>
</dbReference>
<dbReference type="CDD" id="cd00130">
    <property type="entry name" value="PAS"/>
    <property type="match status" value="2"/>
</dbReference>
<dbReference type="RefSeq" id="WP_283445703.1">
    <property type="nucleotide sequence ID" value="NZ_FXUL01000046.1"/>
</dbReference>
<keyword evidence="6" id="KW-1185">Reference proteome</keyword>
<name>A0ABY1QVJ2_9BURK</name>
<dbReference type="SUPFAM" id="SSF55785">
    <property type="entry name" value="PYP-like sensor domain (PAS domain)"/>
    <property type="match status" value="2"/>
</dbReference>
<dbReference type="InterPro" id="IPR001633">
    <property type="entry name" value="EAL_dom"/>
</dbReference>
<dbReference type="PROSITE" id="PS50113">
    <property type="entry name" value="PAC"/>
    <property type="match status" value="1"/>
</dbReference>
<evidence type="ECO:0000259" key="4">
    <source>
        <dbReference type="PROSITE" id="PS50887"/>
    </source>
</evidence>
<feature type="domain" description="EAL" evidence="3">
    <location>
        <begin position="437"/>
        <end position="691"/>
    </location>
</feature>
<feature type="domain" description="GGDEF" evidence="4">
    <location>
        <begin position="297"/>
        <end position="428"/>
    </location>
</feature>
<dbReference type="CDD" id="cd01948">
    <property type="entry name" value="EAL"/>
    <property type="match status" value="1"/>
</dbReference>
<dbReference type="PROSITE" id="PS50883">
    <property type="entry name" value="EAL"/>
    <property type="match status" value="1"/>
</dbReference>
<dbReference type="SMART" id="SM00086">
    <property type="entry name" value="PAC"/>
    <property type="match status" value="2"/>
</dbReference>